<feature type="binding site" evidence="4">
    <location>
        <position position="86"/>
    </location>
    <ligand>
        <name>substrate</name>
    </ligand>
</feature>
<dbReference type="EC" id="2.5.1.89" evidence="4"/>
<dbReference type="GO" id="GO:0045547">
    <property type="term" value="F:ditrans,polycis-polyprenyl diphosphate synthase [(2E,6E)-farnesyl diphosphate specific] activity"/>
    <property type="evidence" value="ECO:0007669"/>
    <property type="project" value="TreeGrafter"/>
</dbReference>
<sequence length="336" mass="38401">MKTYADISYIWISSGGKFIKKLSILPKSMGIFRAGLRFLKNRIFSIFYHEYERRLQIKILNSEIPHHIAVIMDGNRRYAGQLGKDRSFGHAMGGEVIEKVIEWCYEIGVKQLTLYAFSTENFRRSEEEVDGIFNLINEKFLKLYSDSRTYEKETQVRVIGDRSKLPSFLNESIEKIEKATENYGKFYLNVAIAYGGRQDIIQAVRDIAGCISSGKLSIGEVDESLISKHLYPAPGVSVPNVDLVIRTGGDERISNFLSWQANGSECAAYFCAPFWPEFRKIDLLRSIRVYQARDAEKKQEQSYRVLKVVNFLEVGAREEKGEDLGQLQSIKKQGVS</sequence>
<accession>A0A0E3WXV0</accession>
<feature type="binding site" evidence="4">
    <location>
        <position position="124"/>
    </location>
    <ligand>
        <name>substrate</name>
    </ligand>
</feature>
<keyword evidence="3 4" id="KW-0460">Magnesium</keyword>
<dbReference type="GO" id="GO:0000287">
    <property type="term" value="F:magnesium ion binding"/>
    <property type="evidence" value="ECO:0007669"/>
    <property type="project" value="UniProtKB-UniRule"/>
</dbReference>
<evidence type="ECO:0000256" key="3">
    <source>
        <dbReference type="ARBA" id="ARBA00022842"/>
    </source>
</evidence>
<keyword evidence="1 4" id="KW-0808">Transferase</keyword>
<comment type="caution">
    <text evidence="4">Lacks conserved residue(s) required for the propagation of feature annotation.</text>
</comment>
<gene>
    <name evidence="4" type="primary">uppS</name>
    <name evidence="5" type="ORF">MSBR3_2777</name>
</gene>
<feature type="binding site" evidence="4">
    <location>
        <begin position="252"/>
        <end position="254"/>
    </location>
    <ligand>
        <name>substrate</name>
    </ligand>
</feature>
<feature type="binding site" evidence="4">
    <location>
        <position position="246"/>
    </location>
    <ligand>
        <name>substrate</name>
    </ligand>
</feature>
<feature type="binding site" evidence="4">
    <location>
        <position position="122"/>
    </location>
    <ligand>
        <name>substrate</name>
    </ligand>
</feature>
<evidence type="ECO:0000256" key="1">
    <source>
        <dbReference type="ARBA" id="ARBA00022679"/>
    </source>
</evidence>
<comment type="function">
    <text evidence="4">Catalyzes the sequential condensation of isopentenyl diphosphate (IPP) with geranylgeranyl diphosphate (GGPP) to yield (2Z,6Z,10Z,14Z,18Z,22Z,26Z,30E,34E,38E)-undecaprenyl diphosphate (tritrans,heptacis-UPP). It is probably the precursor of glycosyl carrier lipids.</text>
</comment>
<dbReference type="AlphaFoldDB" id="A0A0E3WXV0"/>
<dbReference type="GO" id="GO:0016094">
    <property type="term" value="P:polyprenol biosynthetic process"/>
    <property type="evidence" value="ECO:0007669"/>
    <property type="project" value="TreeGrafter"/>
</dbReference>
<dbReference type="Pfam" id="PF01255">
    <property type="entry name" value="Prenyltransf"/>
    <property type="match status" value="1"/>
</dbReference>
<evidence type="ECO:0000313" key="6">
    <source>
        <dbReference type="Proteomes" id="UP000033066"/>
    </source>
</evidence>
<evidence type="ECO:0000313" key="5">
    <source>
        <dbReference type="EMBL" id="AKB83355.1"/>
    </source>
</evidence>
<dbReference type="STRING" id="1434107.MSBR3_2777"/>
<proteinExistence type="inferred from homology"/>
<dbReference type="Proteomes" id="UP000033066">
    <property type="component" value="Chromosome"/>
</dbReference>
<comment type="subunit">
    <text evidence="4">Homodimer.</text>
</comment>
<dbReference type="PANTHER" id="PTHR10291">
    <property type="entry name" value="DEHYDRODOLICHYL DIPHOSPHATE SYNTHASE FAMILY MEMBER"/>
    <property type="match status" value="1"/>
</dbReference>
<feature type="binding site" evidence="4">
    <location>
        <position position="90"/>
    </location>
    <ligand>
        <name>substrate</name>
    </ligand>
</feature>
<dbReference type="SUPFAM" id="SSF64005">
    <property type="entry name" value="Undecaprenyl diphosphate synthase"/>
    <property type="match status" value="1"/>
</dbReference>
<dbReference type="EMBL" id="CP009517">
    <property type="protein sequence ID" value="AKB83355.1"/>
    <property type="molecule type" value="Genomic_DNA"/>
</dbReference>
<keyword evidence="2 4" id="KW-0479">Metal-binding</keyword>
<evidence type="ECO:0000256" key="4">
    <source>
        <dbReference type="HAMAP-Rule" id="MF_01139"/>
    </source>
</evidence>
<evidence type="ECO:0000256" key="2">
    <source>
        <dbReference type="ARBA" id="ARBA00022723"/>
    </source>
</evidence>
<feature type="binding site" evidence="4">
    <location>
        <position position="73"/>
    </location>
    <ligand>
        <name>Mg(2+)</name>
        <dbReference type="ChEBI" id="CHEBI:18420"/>
    </ligand>
</feature>
<dbReference type="PATRIC" id="fig|1434107.4.peg.3521"/>
<feature type="active site" description="Proton acceptor" evidence="4">
    <location>
        <position position="121"/>
    </location>
</feature>
<organism evidence="5 6">
    <name type="scientific">Methanosarcina barkeri 3</name>
    <dbReference type="NCBI Taxonomy" id="1434107"/>
    <lineage>
        <taxon>Archaea</taxon>
        <taxon>Methanobacteriati</taxon>
        <taxon>Methanobacteriota</taxon>
        <taxon>Stenosarchaea group</taxon>
        <taxon>Methanomicrobia</taxon>
        <taxon>Methanosarcinales</taxon>
        <taxon>Methanosarcinaceae</taxon>
        <taxon>Methanosarcina</taxon>
    </lineage>
</organism>
<dbReference type="HOGENOM" id="CLU_038505_0_6_2"/>
<dbReference type="InterPro" id="IPR036424">
    <property type="entry name" value="UPP_synth-like_sf"/>
</dbReference>
<dbReference type="KEGG" id="mbak:MSBR3_2777"/>
<dbReference type="PANTHER" id="PTHR10291:SF43">
    <property type="entry name" value="DEHYDRODOLICHYL DIPHOSPHATE SYNTHASE COMPLEX SUBUNIT DHDDS"/>
    <property type="match status" value="1"/>
</dbReference>
<comment type="cofactor">
    <cofactor evidence="4">
        <name>Mg(2+)</name>
        <dbReference type="ChEBI" id="CHEBI:18420"/>
    </cofactor>
    <text evidence="4">Binds 2 magnesium ions per subunit.</text>
</comment>
<feature type="binding site" evidence="4">
    <location>
        <position position="265"/>
    </location>
    <ligand>
        <name>Mg(2+)</name>
        <dbReference type="ChEBI" id="CHEBI:18420"/>
    </ligand>
</feature>
<protein>
    <recommendedName>
        <fullName evidence="4">Tritrans,polycis-undecaprenyl-diphosphate synthase (geranylgeranyl-diphosphate specific)</fullName>
        <ecNumber evidence="4">2.5.1.89</ecNumber>
    </recommendedName>
    <alternativeName>
        <fullName evidence="4">Undecaprenyl diphosphate synthase</fullName>
        <shortName evidence="4">UDS</shortName>
    </alternativeName>
    <alternativeName>
        <fullName evidence="4">Undecaprenyl pyrophosphate synthase</fullName>
        <shortName evidence="4">UPP synthase</shortName>
    </alternativeName>
</protein>
<keyword evidence="6" id="KW-1185">Reference proteome</keyword>
<name>A0A0E3WXV0_METBA</name>
<dbReference type="InterPro" id="IPR001441">
    <property type="entry name" value="UPP_synth-like"/>
</dbReference>
<dbReference type="NCBIfam" id="TIGR00055">
    <property type="entry name" value="uppS"/>
    <property type="match status" value="1"/>
</dbReference>
<comment type="catalytic activity">
    <reaction evidence="4">
        <text>geranylgeranyl diphosphate + 7 isopentenyl diphosphate = tri-trans,hepta-cis-undecaprenyl diphosphate + 7 diphosphate</text>
        <dbReference type="Rhea" id="RHEA:27622"/>
        <dbReference type="ChEBI" id="CHEBI:33019"/>
        <dbReference type="ChEBI" id="CHEBI:57533"/>
        <dbReference type="ChEBI" id="CHEBI:60388"/>
        <dbReference type="ChEBI" id="CHEBI:128769"/>
        <dbReference type="EC" id="2.5.1.89"/>
    </reaction>
</comment>
<feature type="binding site" evidence="4">
    <location>
        <begin position="74"/>
        <end position="77"/>
    </location>
    <ligand>
        <name>substrate</name>
    </ligand>
</feature>
<dbReference type="CDD" id="cd00475">
    <property type="entry name" value="Cis_IPPS"/>
    <property type="match status" value="1"/>
</dbReference>
<dbReference type="FunFam" id="3.40.1180.10:FF:000003">
    <property type="entry name" value="Isoprenyl transferase 2"/>
    <property type="match status" value="1"/>
</dbReference>
<feature type="binding site" evidence="4">
    <location>
        <begin position="118"/>
        <end position="120"/>
    </location>
    <ligand>
        <name>substrate</name>
    </ligand>
</feature>
<feature type="active site" evidence="4">
    <location>
        <position position="73"/>
    </location>
</feature>
<dbReference type="Gene3D" id="3.40.1180.10">
    <property type="entry name" value="Decaprenyl diphosphate synthase-like"/>
    <property type="match status" value="1"/>
</dbReference>
<reference evidence="5" key="1">
    <citation type="submission" date="2014-07" db="EMBL/GenBank/DDBJ databases">
        <title>Methanogenic archaea and the global carbon cycle.</title>
        <authorList>
            <person name="Henriksen J.R."/>
            <person name="Luke J."/>
            <person name="Reinhart S."/>
            <person name="Benedict M.N."/>
            <person name="Youngblut N.D."/>
            <person name="Metcalf M.E."/>
            <person name="Whitaker R.J."/>
            <person name="Metcalf W.W."/>
        </authorList>
    </citation>
    <scope>NUCLEOTIDE SEQUENCE [LARGE SCALE GENOMIC DNA]</scope>
    <source>
        <strain evidence="5">3</strain>
    </source>
</reference>
<dbReference type="HAMAP" id="MF_01139">
    <property type="entry name" value="ISPT"/>
    <property type="match status" value="1"/>
</dbReference>
<comment type="similarity">
    <text evidence="4">Belongs to the UPP synthase family.</text>
</comment>